<evidence type="ECO:0000313" key="3">
    <source>
        <dbReference type="EMBL" id="PPJ58191.1"/>
    </source>
</evidence>
<dbReference type="PANTHER" id="PTHR35567">
    <property type="entry name" value="MALATE DEHYDROGENASE (AFU_ORTHOLOGUE AFUA_2G13800)"/>
    <property type="match status" value="1"/>
</dbReference>
<feature type="region of interest" description="Disordered" evidence="1">
    <location>
        <begin position="23"/>
        <end position="46"/>
    </location>
</feature>
<accession>A0A2S6CEP4</accession>
<dbReference type="Proteomes" id="UP000237631">
    <property type="component" value="Unassembled WGS sequence"/>
</dbReference>
<dbReference type="OrthoDB" id="1859733at2759"/>
<dbReference type="InterPro" id="IPR021851">
    <property type="entry name" value="DUF3455"/>
</dbReference>
<dbReference type="Pfam" id="PF11937">
    <property type="entry name" value="DUF3455"/>
    <property type="match status" value="1"/>
</dbReference>
<sequence length="245" mass="26069">MTLIRDLVLALATLATSSNARCLPRSEDSKPTLPLSKISNTGSTPLPVPSKDPKAIILGLGFQNYTCSSSSSTWVQSTIQAGAIADLYDITSKTTSNTGDRYSKSSLKAFETCLKVTKCTPTTANGFCDRCHTISSAAFASKRVGEHYFDQINGLQMPNFALDTLKCFFSGKKGGGVKAPANAYKGANGLGAVDWLYLVDNNSGRTKGMSSVYRVETAGGVAPSSCSNPGSAMQVPYATEYWFYD</sequence>
<organism evidence="3 4">
    <name type="scientific">Cercospora berteroae</name>
    <dbReference type="NCBI Taxonomy" id="357750"/>
    <lineage>
        <taxon>Eukaryota</taxon>
        <taxon>Fungi</taxon>
        <taxon>Dikarya</taxon>
        <taxon>Ascomycota</taxon>
        <taxon>Pezizomycotina</taxon>
        <taxon>Dothideomycetes</taxon>
        <taxon>Dothideomycetidae</taxon>
        <taxon>Mycosphaerellales</taxon>
        <taxon>Mycosphaerellaceae</taxon>
        <taxon>Cercospora</taxon>
    </lineage>
</organism>
<dbReference type="AlphaFoldDB" id="A0A2S6CEP4"/>
<evidence type="ECO:0008006" key="5">
    <source>
        <dbReference type="Google" id="ProtNLM"/>
    </source>
</evidence>
<protein>
    <recommendedName>
        <fullName evidence="5">Malate dehydrogenase</fullName>
    </recommendedName>
</protein>
<feature type="chain" id="PRO_5015672964" description="Malate dehydrogenase" evidence="2">
    <location>
        <begin position="21"/>
        <end position="245"/>
    </location>
</feature>
<name>A0A2S6CEP4_9PEZI</name>
<dbReference type="EMBL" id="PNEN01000472">
    <property type="protein sequence ID" value="PPJ58191.1"/>
    <property type="molecule type" value="Genomic_DNA"/>
</dbReference>
<evidence type="ECO:0000256" key="1">
    <source>
        <dbReference type="SAM" id="MobiDB-lite"/>
    </source>
</evidence>
<gene>
    <name evidence="3" type="ORF">CBER1_02597</name>
</gene>
<keyword evidence="2" id="KW-0732">Signal</keyword>
<feature type="signal peptide" evidence="2">
    <location>
        <begin position="1"/>
        <end position="20"/>
    </location>
</feature>
<evidence type="ECO:0000256" key="2">
    <source>
        <dbReference type="SAM" id="SignalP"/>
    </source>
</evidence>
<keyword evidence="4" id="KW-1185">Reference proteome</keyword>
<evidence type="ECO:0000313" key="4">
    <source>
        <dbReference type="Proteomes" id="UP000237631"/>
    </source>
</evidence>
<reference evidence="4" key="1">
    <citation type="journal article" date="2017" name="bioRxiv">
        <title>Conservation of a gene cluster reveals novel cercosporin biosynthetic mechanisms and extends production to the genus Colletotrichum.</title>
        <authorList>
            <person name="de Jonge R."/>
            <person name="Ebert M.K."/>
            <person name="Huitt-Roehl C.R."/>
            <person name="Pal P."/>
            <person name="Suttle J.C."/>
            <person name="Spanner R.E."/>
            <person name="Neubauer J.D."/>
            <person name="Jurick W.M.II."/>
            <person name="Stott K.A."/>
            <person name="Secor G.A."/>
            <person name="Thomma B.P.H.J."/>
            <person name="Van de Peer Y."/>
            <person name="Townsend C.A."/>
            <person name="Bolton M.D."/>
        </authorList>
    </citation>
    <scope>NUCLEOTIDE SEQUENCE [LARGE SCALE GENOMIC DNA]</scope>
    <source>
        <strain evidence="4">CBS538.71</strain>
    </source>
</reference>
<comment type="caution">
    <text evidence="3">The sequence shown here is derived from an EMBL/GenBank/DDBJ whole genome shotgun (WGS) entry which is preliminary data.</text>
</comment>
<proteinExistence type="predicted"/>
<dbReference type="PANTHER" id="PTHR35567:SF3">
    <property type="entry name" value="MALATE DEHYDROGENASE"/>
    <property type="match status" value="1"/>
</dbReference>